<proteinExistence type="predicted"/>
<dbReference type="Pfam" id="PF10756">
    <property type="entry name" value="bPH_6"/>
    <property type="match status" value="1"/>
</dbReference>
<dbReference type="STRING" id="408015.SXIM_35030"/>
<dbReference type="PATRIC" id="fig|408015.6.peg.3550"/>
<feature type="transmembrane region" description="Helical" evidence="1">
    <location>
        <begin position="20"/>
        <end position="36"/>
    </location>
</feature>
<gene>
    <name evidence="3" type="ORF">SXIM_35030</name>
</gene>
<dbReference type="InterPro" id="IPR019692">
    <property type="entry name" value="CFP-6_PH"/>
</dbReference>
<evidence type="ECO:0000259" key="2">
    <source>
        <dbReference type="Pfam" id="PF10756"/>
    </source>
</evidence>
<keyword evidence="1" id="KW-0472">Membrane</keyword>
<evidence type="ECO:0000313" key="3">
    <source>
        <dbReference type="EMBL" id="AKG44887.1"/>
    </source>
</evidence>
<evidence type="ECO:0000256" key="1">
    <source>
        <dbReference type="SAM" id="Phobius"/>
    </source>
</evidence>
<feature type="domain" description="Low molecular weight protein antigen 6 PH" evidence="2">
    <location>
        <begin position="67"/>
        <end position="139"/>
    </location>
</feature>
<keyword evidence="1" id="KW-0812">Transmembrane</keyword>
<name>A0A0F7FWF9_9ACTN</name>
<evidence type="ECO:0000313" key="4">
    <source>
        <dbReference type="Proteomes" id="UP000034034"/>
    </source>
</evidence>
<keyword evidence="4" id="KW-1185">Reference proteome</keyword>
<dbReference type="EMBL" id="CP009922">
    <property type="protein sequence ID" value="AKG44887.1"/>
    <property type="molecule type" value="Genomic_DNA"/>
</dbReference>
<reference evidence="3" key="1">
    <citation type="submission" date="2019-08" db="EMBL/GenBank/DDBJ databases">
        <title>Complete genome sequence of a mangrove-derived Streptomyces xiamenensis.</title>
        <authorList>
            <person name="Xu J."/>
        </authorList>
    </citation>
    <scope>NUCLEOTIDE SEQUENCE</scope>
    <source>
        <strain evidence="3">318</strain>
    </source>
</reference>
<feature type="transmembrane region" description="Helical" evidence="1">
    <location>
        <begin position="48"/>
        <end position="70"/>
    </location>
</feature>
<organism evidence="3 4">
    <name type="scientific">Streptomyces xiamenensis</name>
    <dbReference type="NCBI Taxonomy" id="408015"/>
    <lineage>
        <taxon>Bacteria</taxon>
        <taxon>Bacillati</taxon>
        <taxon>Actinomycetota</taxon>
        <taxon>Actinomycetes</taxon>
        <taxon>Kitasatosporales</taxon>
        <taxon>Streptomycetaceae</taxon>
        <taxon>Streptomyces</taxon>
    </lineage>
</organism>
<dbReference type="AlphaFoldDB" id="A0A0F7FWF9"/>
<dbReference type="KEGG" id="sxi:SXIM_35030"/>
<keyword evidence="1" id="KW-1133">Transmembrane helix</keyword>
<accession>A0A0F7FWF9</accession>
<protein>
    <submittedName>
        <fullName evidence="3">Integral membrane protein</fullName>
    </submittedName>
</protein>
<sequence>MGMTSEPPQYADRVYRSGSALAAGVLLIGLAVWLGGDAILRGDGRTPVVAAAALLLFVPLVSAFTFRPAVFAGAERLRVRNPFRTVVAPWAAVESVKAAYSCELRAGGATYQLWAIPVSLRARGKATRHNERLAAGEQPRGGMFGLGGRDRIGQDADQPRTAPSDVAVAELRDLAERHAGDPGAQGEVTVRWSYETLAPAAVGAVGLLILWITG</sequence>
<dbReference type="Proteomes" id="UP000034034">
    <property type="component" value="Chromosome"/>
</dbReference>
<dbReference type="HOGENOM" id="CLU_086376_0_0_11"/>